<dbReference type="Proteomes" id="UP000643610">
    <property type="component" value="Unassembled WGS sequence"/>
</dbReference>
<protein>
    <recommendedName>
        <fullName evidence="4">LemA family protein</fullName>
    </recommendedName>
</protein>
<keyword evidence="1" id="KW-1133">Transmembrane helix</keyword>
<proteinExistence type="predicted"/>
<keyword evidence="1" id="KW-0472">Membrane</keyword>
<evidence type="ECO:0000256" key="1">
    <source>
        <dbReference type="SAM" id="Phobius"/>
    </source>
</evidence>
<keyword evidence="3" id="KW-1185">Reference proteome</keyword>
<gene>
    <name evidence="2" type="ORF">H8K33_08120</name>
</gene>
<comment type="caution">
    <text evidence="2">The sequence shown here is derived from an EMBL/GenBank/DDBJ whole genome shotgun (WGS) entry which is preliminary data.</text>
</comment>
<evidence type="ECO:0008006" key="4">
    <source>
        <dbReference type="Google" id="ProtNLM"/>
    </source>
</evidence>
<accession>A0ABR6XRD0</accession>
<keyword evidence="1" id="KW-0812">Transmembrane</keyword>
<reference evidence="2 3" key="1">
    <citation type="submission" date="2020-08" db="EMBL/GenBank/DDBJ databases">
        <title>Novel species isolated from subtropical streams in China.</title>
        <authorList>
            <person name="Lu H."/>
        </authorList>
    </citation>
    <scope>NUCLEOTIDE SEQUENCE [LARGE SCALE GENOMIC DNA]</scope>
    <source>
        <strain evidence="2 3">KCTC 52442</strain>
    </source>
</reference>
<evidence type="ECO:0000313" key="2">
    <source>
        <dbReference type="EMBL" id="MBC3831472.1"/>
    </source>
</evidence>
<sequence length="159" mass="17927">MTPQGISISGLIPLLVAFFGAALGAYFAVLKSKRERLWVDRYEALRSVVHCLEAVRFYFESKHMEVMGVTVLAVKERELISDDLPLALRTIRQNLSTLLLLFKANELESLLGHYQEMRNAIVELNHSAQGNYQDDIENLVNKTQTAIDEAVGIGQKYCI</sequence>
<organism evidence="2 3">
    <name type="scientific">Undibacterium amnicola</name>
    <dbReference type="NCBI Taxonomy" id="1834038"/>
    <lineage>
        <taxon>Bacteria</taxon>
        <taxon>Pseudomonadati</taxon>
        <taxon>Pseudomonadota</taxon>
        <taxon>Betaproteobacteria</taxon>
        <taxon>Burkholderiales</taxon>
        <taxon>Oxalobacteraceae</taxon>
        <taxon>Undibacterium</taxon>
    </lineage>
</organism>
<dbReference type="EMBL" id="JACOFU010000003">
    <property type="protein sequence ID" value="MBC3831472.1"/>
    <property type="molecule type" value="Genomic_DNA"/>
</dbReference>
<evidence type="ECO:0000313" key="3">
    <source>
        <dbReference type="Proteomes" id="UP000643610"/>
    </source>
</evidence>
<feature type="transmembrane region" description="Helical" evidence="1">
    <location>
        <begin position="6"/>
        <end position="29"/>
    </location>
</feature>
<dbReference type="RefSeq" id="WP_186890529.1">
    <property type="nucleotide sequence ID" value="NZ_JACOFU010000003.1"/>
</dbReference>
<name>A0ABR6XRD0_9BURK</name>